<proteinExistence type="predicted"/>
<dbReference type="EMBL" id="BLKM01000700">
    <property type="protein sequence ID" value="GFG37439.1"/>
    <property type="molecule type" value="Genomic_DNA"/>
</dbReference>
<organism evidence="1 2">
    <name type="scientific">Coptotermes formosanus</name>
    <name type="common">Formosan subterranean termite</name>
    <dbReference type="NCBI Taxonomy" id="36987"/>
    <lineage>
        <taxon>Eukaryota</taxon>
        <taxon>Metazoa</taxon>
        <taxon>Ecdysozoa</taxon>
        <taxon>Arthropoda</taxon>
        <taxon>Hexapoda</taxon>
        <taxon>Insecta</taxon>
        <taxon>Pterygota</taxon>
        <taxon>Neoptera</taxon>
        <taxon>Polyneoptera</taxon>
        <taxon>Dictyoptera</taxon>
        <taxon>Blattodea</taxon>
        <taxon>Blattoidea</taxon>
        <taxon>Termitoidae</taxon>
        <taxon>Rhinotermitidae</taxon>
        <taxon>Coptotermes</taxon>
    </lineage>
</organism>
<protein>
    <submittedName>
        <fullName evidence="1">Uncharacterized protein</fullName>
    </submittedName>
</protein>
<name>A0A6L2PY41_COPFO</name>
<dbReference type="OrthoDB" id="6729334at2759"/>
<dbReference type="AlphaFoldDB" id="A0A6L2PY41"/>
<dbReference type="PANTHER" id="PTHR46114:SF1">
    <property type="entry name" value="ZAD DOMAIN-CONTAINING PROTEIN"/>
    <property type="match status" value="1"/>
</dbReference>
<accession>A0A6L2PY41</accession>
<comment type="caution">
    <text evidence="1">The sequence shown here is derived from an EMBL/GenBank/DDBJ whole genome shotgun (WGS) entry which is preliminary data.</text>
</comment>
<reference evidence="2" key="1">
    <citation type="submission" date="2020-01" db="EMBL/GenBank/DDBJ databases">
        <title>Draft genome sequence of the Termite Coptotermes fromosanus.</title>
        <authorList>
            <person name="Itakura S."/>
            <person name="Yosikawa Y."/>
            <person name="Umezawa K."/>
        </authorList>
    </citation>
    <scope>NUCLEOTIDE SEQUENCE [LARGE SCALE GENOMIC DNA]</scope>
</reference>
<sequence length="306" mass="34191">MLLGVPTVWREPTNHFNDCCFCLTNTEGFSKKQKHKIQYPTMPSALKPVPHGEGLTVPNQPLNWDGINISDDDEQLTEIPPGTSDAVYSLETSASRLQEWNLLAKGTRVSVFRRRSETSSAFYRMQDSLCLCADINGLMNELGIELLIDYSKYSLKAVLLHNGNNKPSTPGAHSVSMKETYESKVVILNAMNCEGYGRQVCGDLRVTAVLLGLQGGFTKYCCCLCLWDSRATEQHLIRKERPQRTSFEPATSNVKHAPLVDPNNVLLPPFHIKPGLMKYSVKSMVKDGEGFKHLSEMFPQAFVTAF</sequence>
<gene>
    <name evidence="1" type="ORF">Cfor_07168</name>
</gene>
<evidence type="ECO:0000313" key="2">
    <source>
        <dbReference type="Proteomes" id="UP000502823"/>
    </source>
</evidence>
<evidence type="ECO:0000313" key="1">
    <source>
        <dbReference type="EMBL" id="GFG37439.1"/>
    </source>
</evidence>
<dbReference type="InParanoid" id="A0A6L2PY41"/>
<dbReference type="PANTHER" id="PTHR46114">
    <property type="entry name" value="APPLE DOMAIN-CONTAINING PROTEIN"/>
    <property type="match status" value="1"/>
</dbReference>
<keyword evidence="2" id="KW-1185">Reference proteome</keyword>
<dbReference type="Proteomes" id="UP000502823">
    <property type="component" value="Unassembled WGS sequence"/>
</dbReference>